<gene>
    <name evidence="1" type="ORF">L6452_30952</name>
</gene>
<dbReference type="Proteomes" id="UP001055879">
    <property type="component" value="Linkage Group LG10"/>
</dbReference>
<evidence type="ECO:0000313" key="1">
    <source>
        <dbReference type="EMBL" id="KAI3697854.1"/>
    </source>
</evidence>
<organism evidence="1 2">
    <name type="scientific">Arctium lappa</name>
    <name type="common">Greater burdock</name>
    <name type="synonym">Lappa major</name>
    <dbReference type="NCBI Taxonomy" id="4217"/>
    <lineage>
        <taxon>Eukaryota</taxon>
        <taxon>Viridiplantae</taxon>
        <taxon>Streptophyta</taxon>
        <taxon>Embryophyta</taxon>
        <taxon>Tracheophyta</taxon>
        <taxon>Spermatophyta</taxon>
        <taxon>Magnoliopsida</taxon>
        <taxon>eudicotyledons</taxon>
        <taxon>Gunneridae</taxon>
        <taxon>Pentapetalae</taxon>
        <taxon>asterids</taxon>
        <taxon>campanulids</taxon>
        <taxon>Asterales</taxon>
        <taxon>Asteraceae</taxon>
        <taxon>Carduoideae</taxon>
        <taxon>Cardueae</taxon>
        <taxon>Arctiinae</taxon>
        <taxon>Arctium</taxon>
    </lineage>
</organism>
<proteinExistence type="predicted"/>
<evidence type="ECO:0000313" key="2">
    <source>
        <dbReference type="Proteomes" id="UP001055879"/>
    </source>
</evidence>
<accession>A0ACB8ZKK6</accession>
<dbReference type="EMBL" id="CM042056">
    <property type="protein sequence ID" value="KAI3697854.1"/>
    <property type="molecule type" value="Genomic_DNA"/>
</dbReference>
<keyword evidence="2" id="KW-1185">Reference proteome</keyword>
<name>A0ACB8ZKK6_ARCLA</name>
<reference evidence="2" key="1">
    <citation type="journal article" date="2022" name="Mol. Ecol. Resour.">
        <title>The genomes of chicory, endive, great burdock and yacon provide insights into Asteraceae palaeo-polyploidization history and plant inulin production.</title>
        <authorList>
            <person name="Fan W."/>
            <person name="Wang S."/>
            <person name="Wang H."/>
            <person name="Wang A."/>
            <person name="Jiang F."/>
            <person name="Liu H."/>
            <person name="Zhao H."/>
            <person name="Xu D."/>
            <person name="Zhang Y."/>
        </authorList>
    </citation>
    <scope>NUCLEOTIDE SEQUENCE [LARGE SCALE GENOMIC DNA]</scope>
    <source>
        <strain evidence="2">cv. Niubang</strain>
    </source>
</reference>
<sequence length="637" mass="72311">MNGTKEVPQEYDQRDMFFFMHAGLVPEKISISEFRRTIYNPGLAEINELSWFPPANRASSIMGENGDYGRGQTNPGTPQVDTVGVTDPIETKAKPEADPDAYLGGAASLRVACHPFSPFSLLWSPRYLVCFLTLTSFRFFTSFPLIQLYYQWKTASDLRSTRKQKKESPPERGETPERCMKETLESYRTAEVAYDRLFQNQCEYRRIGDFVAQSMHWSLLVLKTGGQASTEVRIFIHITLSKTVFFIPSDGLRKYSEATRIIASEDEVAEEPVAGLHPSQEELMLVGSFCLAAMENPIAFKAAAESAKEVVQKGKGKEALQKLRPKLFGRYYSRAHFLMIRVMWLFHRFSLWKDLLFKIFLKGGLTSATRRWRFQKSLRIRKFRSSYAVSSTPDIALNGHVAVGGNSSFYLILWSGKSAGNPNRKSNRNRYKQPISYLFHKQPISYPFRRTSSSPSLLSLPVELVGVPLPRSSRDALSIARIHPFPMRAISPLISFEYYPSCITARFESLIARAFYFIRTTSPLLSSLPLSISFRYLSDEVLRRLLLTSVRLYLTLSRLLVAQSLSMKILLSKSALFKLSNIDRRSTSIYLLSHLSSMGIVLSTAIYLYNVGSSNLLDGARKGMRRRSSSRRTGKGR</sequence>
<protein>
    <submittedName>
        <fullName evidence="1">Uncharacterized protein</fullName>
    </submittedName>
</protein>
<reference evidence="1 2" key="2">
    <citation type="journal article" date="2022" name="Mol. Ecol. Resour.">
        <title>The genomes of chicory, endive, great burdock and yacon provide insights into Asteraceae paleo-polyploidization history and plant inulin production.</title>
        <authorList>
            <person name="Fan W."/>
            <person name="Wang S."/>
            <person name="Wang H."/>
            <person name="Wang A."/>
            <person name="Jiang F."/>
            <person name="Liu H."/>
            <person name="Zhao H."/>
            <person name="Xu D."/>
            <person name="Zhang Y."/>
        </authorList>
    </citation>
    <scope>NUCLEOTIDE SEQUENCE [LARGE SCALE GENOMIC DNA]</scope>
    <source>
        <strain evidence="2">cv. Niubang</strain>
    </source>
</reference>
<comment type="caution">
    <text evidence="1">The sequence shown here is derived from an EMBL/GenBank/DDBJ whole genome shotgun (WGS) entry which is preliminary data.</text>
</comment>